<name>F0TBP8_METLA</name>
<organism evidence="1 2">
    <name type="scientific">Methanobacterium lacus (strain AL-21)</name>
    <dbReference type="NCBI Taxonomy" id="877455"/>
    <lineage>
        <taxon>Archaea</taxon>
        <taxon>Methanobacteriati</taxon>
        <taxon>Methanobacteriota</taxon>
        <taxon>Methanomada group</taxon>
        <taxon>Methanobacteria</taxon>
        <taxon>Methanobacteriales</taxon>
        <taxon>Methanobacteriaceae</taxon>
        <taxon>Methanobacterium</taxon>
    </lineage>
</organism>
<dbReference type="GeneID" id="10277325"/>
<dbReference type="OrthoDB" id="80401at2157"/>
<accession>F0TBP8</accession>
<dbReference type="Proteomes" id="UP000007490">
    <property type="component" value="Chromosome"/>
</dbReference>
<gene>
    <name evidence="1" type="ordered locus">Metbo_0876</name>
</gene>
<evidence type="ECO:0000313" key="2">
    <source>
        <dbReference type="Proteomes" id="UP000007490"/>
    </source>
</evidence>
<dbReference type="AlphaFoldDB" id="F0TBP8"/>
<evidence type="ECO:0000313" key="1">
    <source>
        <dbReference type="EMBL" id="ADZ09125.1"/>
    </source>
</evidence>
<reference evidence="1 2" key="2">
    <citation type="journal article" date="2014" name="Int. J. Syst. Evol. Microbiol.">
        <title>Methanobacterium paludis sp. nov. and a novel strain of Methanobacterium lacus isolated from northern peatlands.</title>
        <authorList>
            <person name="Cadillo-Quiroz H."/>
            <person name="Brauer S.L."/>
            <person name="Goodson N."/>
            <person name="Yavitt J.B."/>
            <person name="Zinder S.H."/>
        </authorList>
    </citation>
    <scope>NUCLEOTIDE SEQUENCE [LARGE SCALE GENOMIC DNA]</scope>
    <source>
        <strain evidence="1 2">AL-21</strain>
    </source>
</reference>
<dbReference type="RefSeq" id="WP_013644476.1">
    <property type="nucleotide sequence ID" value="NC_015216.1"/>
</dbReference>
<reference evidence="2" key="1">
    <citation type="submission" date="2011-02" db="EMBL/GenBank/DDBJ databases">
        <title>Complete sequence of Methanobacterium sp. AL-21.</title>
        <authorList>
            <consortium name="US DOE Joint Genome Institute"/>
            <person name="Lucas S."/>
            <person name="Copeland A."/>
            <person name="Lapidus A."/>
            <person name="Cheng J.-F."/>
            <person name="Goodwin L."/>
            <person name="Pitluck S."/>
            <person name="Chertkov O."/>
            <person name="Detter J.C."/>
            <person name="Han C."/>
            <person name="Tapia R."/>
            <person name="Land M."/>
            <person name="Hauser L."/>
            <person name="Kyrpides N."/>
            <person name="Ivanova N."/>
            <person name="Mikhailova N."/>
            <person name="Pagani I."/>
            <person name="Cadillo-Quiroz H."/>
            <person name="Imachi H."/>
            <person name="Zinder S."/>
            <person name="Liu W."/>
            <person name="Woyke T."/>
        </authorList>
    </citation>
    <scope>NUCLEOTIDE SEQUENCE [LARGE SCALE GENOMIC DNA]</scope>
    <source>
        <strain evidence="2">AL-21</strain>
    </source>
</reference>
<dbReference type="HOGENOM" id="CLU_1207616_0_0_2"/>
<dbReference type="eggNOG" id="arCOG03950">
    <property type="taxonomic scope" value="Archaea"/>
</dbReference>
<sequence length="276" mass="30819">MSKKIWVTVIALGLIAVIVGYSYVTVSNGPIEPLGRLSFVKIANPDMYPGHPHANLLGVYALQRNSKCAMVLHFAGSSNYRSFPELVNDTASHQTGNVYIIEVAFIDTQGGGSKSMSQIDLLDSLKVALYGVPDGRYKYMSDGTIYNTYDEMMAHVNQLAQQHNQTGPIPTVWHGTVRTDNPLMDPGCGFPLYFQIMTKTYGIVPAYVYTAYGLMQVFIYSPYWKYELAHATELQTLYNEGALNLDKSNVASNVDKYYQNLSKQETISQENLTNYD</sequence>
<dbReference type="EMBL" id="CP002551">
    <property type="protein sequence ID" value="ADZ09125.1"/>
    <property type="molecule type" value="Genomic_DNA"/>
</dbReference>
<dbReference type="KEGG" id="mel:Metbo_0876"/>
<keyword evidence="2" id="KW-1185">Reference proteome</keyword>
<proteinExistence type="predicted"/>
<protein>
    <submittedName>
        <fullName evidence="1">Uncharacterized protein</fullName>
    </submittedName>
</protein>